<keyword evidence="3" id="KW-1185">Reference proteome</keyword>
<dbReference type="Pfam" id="PF08592">
    <property type="entry name" value="Anthrone_oxy"/>
    <property type="match status" value="1"/>
</dbReference>
<dbReference type="InterPro" id="IPR013901">
    <property type="entry name" value="Anthrone_oxy"/>
</dbReference>
<feature type="transmembrane region" description="Helical" evidence="1">
    <location>
        <begin position="54"/>
        <end position="76"/>
    </location>
</feature>
<evidence type="ECO:0000313" key="2">
    <source>
        <dbReference type="EMBL" id="TQL76575.1"/>
    </source>
</evidence>
<feature type="transmembrane region" description="Helical" evidence="1">
    <location>
        <begin position="133"/>
        <end position="151"/>
    </location>
</feature>
<comment type="caution">
    <text evidence="2">The sequence shown here is derived from an EMBL/GenBank/DDBJ whole genome shotgun (WGS) entry which is preliminary data.</text>
</comment>
<keyword evidence="1" id="KW-0472">Membrane</keyword>
<protein>
    <submittedName>
        <fullName evidence="2">Putative membrane protein</fullName>
    </submittedName>
</protein>
<dbReference type="Proteomes" id="UP000317043">
    <property type="component" value="Unassembled WGS sequence"/>
</dbReference>
<dbReference type="InParanoid" id="A0A543AVH2"/>
<accession>A0A543AVH2</accession>
<keyword evidence="1" id="KW-1133">Transmembrane helix</keyword>
<reference evidence="2 3" key="1">
    <citation type="submission" date="2019-06" db="EMBL/GenBank/DDBJ databases">
        <title>Sequencing the genomes of 1000 actinobacteria strains.</title>
        <authorList>
            <person name="Klenk H.-P."/>
        </authorList>
    </citation>
    <scope>NUCLEOTIDE SEQUENCE [LARGE SCALE GENOMIC DNA]</scope>
    <source>
        <strain evidence="2 3">DSM 45928</strain>
    </source>
</reference>
<dbReference type="AlphaFoldDB" id="A0A543AVH2"/>
<proteinExistence type="predicted"/>
<evidence type="ECO:0000313" key="3">
    <source>
        <dbReference type="Proteomes" id="UP000317043"/>
    </source>
</evidence>
<dbReference type="OrthoDB" id="428263at2"/>
<dbReference type="EMBL" id="VFOW01000001">
    <property type="protein sequence ID" value="TQL76575.1"/>
    <property type="molecule type" value="Genomic_DNA"/>
</dbReference>
<gene>
    <name evidence="2" type="ORF">FB566_2107</name>
</gene>
<keyword evidence="1" id="KW-0812">Transmembrane</keyword>
<evidence type="ECO:0000256" key="1">
    <source>
        <dbReference type="SAM" id="Phobius"/>
    </source>
</evidence>
<organism evidence="2 3">
    <name type="scientific">Stackebrandtia endophytica</name>
    <dbReference type="NCBI Taxonomy" id="1496996"/>
    <lineage>
        <taxon>Bacteria</taxon>
        <taxon>Bacillati</taxon>
        <taxon>Actinomycetota</taxon>
        <taxon>Actinomycetes</taxon>
        <taxon>Glycomycetales</taxon>
        <taxon>Glycomycetaceae</taxon>
        <taxon>Stackebrandtia</taxon>
    </lineage>
</organism>
<dbReference type="RefSeq" id="WP_142038169.1">
    <property type="nucleotide sequence ID" value="NZ_JBHTGS010000001.1"/>
</dbReference>
<feature type="transmembrane region" description="Helical" evidence="1">
    <location>
        <begin position="83"/>
        <end position="102"/>
    </location>
</feature>
<name>A0A543AVH2_9ACTN</name>
<sequence length="152" mass="15999">MLLTTVLVAATVATGLSAGIFAAFSCAVMPGLRRCDDDTFVAAMRHINDAILNGWFYLAFVGSPVLTAAALVLGLVDSASATVWIGAALVLYLVNFGITIGINVPLNERLNAATGEATAAREAFEGPWNRWHLTRTIFSILAVVCLCVALTV</sequence>